<dbReference type="FunFam" id="1.20.5.4770:FF:000003">
    <property type="entry name" value="OTU domain-containing protein 7B"/>
    <property type="match status" value="1"/>
</dbReference>
<name>A0A8C6JAD1_MELUD</name>
<feature type="compositionally biased region" description="Basic and acidic residues" evidence="16">
    <location>
        <begin position="478"/>
        <end position="493"/>
    </location>
</feature>
<keyword evidence="7" id="KW-0597">Phosphoprotein</keyword>
<evidence type="ECO:0000256" key="4">
    <source>
        <dbReference type="ARBA" id="ARBA00005865"/>
    </source>
</evidence>
<feature type="region of interest" description="Disordered" evidence="16">
    <location>
        <begin position="90"/>
        <end position="119"/>
    </location>
</feature>
<sequence>MDPGIYESLQLPLFHVEFPKVRGFLHWLLLEVLGDCSCNGACWGTLGLADPTLLDSMTGDLLLPSHAGKNWDLSAALSDFEQLRQVHAGNLPHSFNEGRPSRPPEKETPRPGRPPLQRQDDIVQEKRLSRGISHASSTIVSLARSHVSSNGSSEHLLEMPICTFQLPDLTVYTEDFRSFIERDLIEQSMLVALEQAGRLNWWANVDPSCQRLLPLATTGDGNCLLHAASLGMWGFHDRDLMLRKSLYTLMDKGMEREALKRRWRWQQTQQNKEEEWQKEWNELIKLASSEPRVHYGTNGSGCGGVESSEEPVYESLEEFHVFVLAHVLKRPIVVVADTMLRDSGGEAFAPIPFGGIYLPLEVPANKCHRSPLVLAYDQAHFSALVSMEQKETTKDQAVIPLTDSEHKLLPVHFAVDPGKEWQWGKDDNDNVKLASVTLSLEAKLHLLHSYMNVKWITLPCDTQAPLAQPESPTASAGDDARSAAESGESDKESVCSSSASNGGSRACKDKEKPKKDREKDKEKDKKRADSVANKLGSFGKTLGSKLKKNMGGLMHSKAPKGGVSNEQGDTLEKKKKGSLKARKGSKEESSQGDLSAPVEKTCPRKGTPEKPSDPSKYSNDVRLSLSILRAAMQGERKFIFAGHLKTSNRHQYQEEMIQRYLLDAEERFMAEQKQKEAEKKALGSAAPAKKLEQEVNTHKGEEVMLNPAYPQPPPAYTIQTPEVAIGAKIAAFPSGYSGVFTFPRPSMVNSMEGSHPPSYQDSRRQVAGGSCTNLPPYATLPRHCTQARPNPYQTSPSHLGRFSPTDMDIHPTFPPECNGSACLPPHSNGYREYLEQDGSQRGTLADRAKSRVLYNVQQTKCKQPNCSFYGHPETGNFCSCCYKEELKRKEREALVHRF</sequence>
<dbReference type="GO" id="GO:0008270">
    <property type="term" value="F:zinc ion binding"/>
    <property type="evidence" value="ECO:0007669"/>
    <property type="project" value="UniProtKB-KW"/>
</dbReference>
<dbReference type="EC" id="3.4.19.12" evidence="5"/>
<keyword evidence="18" id="KW-1185">Reference proteome</keyword>
<dbReference type="Proteomes" id="UP000694405">
    <property type="component" value="Chromosome 20"/>
</dbReference>
<organism evidence="17 18">
    <name type="scientific">Melopsittacus undulatus</name>
    <name type="common">Budgerigar</name>
    <name type="synonym">Psittacus undulatus</name>
    <dbReference type="NCBI Taxonomy" id="13146"/>
    <lineage>
        <taxon>Eukaryota</taxon>
        <taxon>Metazoa</taxon>
        <taxon>Chordata</taxon>
        <taxon>Craniata</taxon>
        <taxon>Vertebrata</taxon>
        <taxon>Euteleostomi</taxon>
        <taxon>Archelosauria</taxon>
        <taxon>Archosauria</taxon>
        <taxon>Dinosauria</taxon>
        <taxon>Saurischia</taxon>
        <taxon>Theropoda</taxon>
        <taxon>Coelurosauria</taxon>
        <taxon>Aves</taxon>
        <taxon>Neognathae</taxon>
        <taxon>Neoaves</taxon>
        <taxon>Telluraves</taxon>
        <taxon>Australaves</taxon>
        <taxon>Psittaciformes</taxon>
        <taxon>Psittaculidae</taxon>
        <taxon>Melopsittacus</taxon>
    </lineage>
</organism>
<comment type="similarity">
    <text evidence="4">Belongs to the peptidase C64 family.</text>
</comment>
<dbReference type="PANTHER" id="PTHR13367:SF8">
    <property type="entry name" value="OTU DOMAIN-CONTAINING PROTEIN 7B"/>
    <property type="match status" value="1"/>
</dbReference>
<dbReference type="GO" id="GO:0035871">
    <property type="term" value="P:protein K11-linked deubiquitination"/>
    <property type="evidence" value="ECO:0007669"/>
    <property type="project" value="TreeGrafter"/>
</dbReference>
<dbReference type="Pfam" id="PF02338">
    <property type="entry name" value="OTU"/>
    <property type="match status" value="1"/>
</dbReference>
<proteinExistence type="inferred from homology"/>
<feature type="compositionally biased region" description="Polar residues" evidence="16">
    <location>
        <begin position="751"/>
        <end position="760"/>
    </location>
</feature>
<dbReference type="Pfam" id="PF01754">
    <property type="entry name" value="zf-A20"/>
    <property type="match status" value="1"/>
</dbReference>
<evidence type="ECO:0000256" key="16">
    <source>
        <dbReference type="SAM" id="MobiDB-lite"/>
    </source>
</evidence>
<keyword evidence="6" id="KW-0963">Cytoplasm</keyword>
<reference evidence="17" key="2">
    <citation type="submission" date="2025-08" db="UniProtKB">
        <authorList>
            <consortium name="Ensembl"/>
        </authorList>
    </citation>
    <scope>IDENTIFICATION</scope>
</reference>
<keyword evidence="8" id="KW-0645">Protease</keyword>
<dbReference type="GO" id="GO:0071108">
    <property type="term" value="P:protein K48-linked deubiquitination"/>
    <property type="evidence" value="ECO:0007669"/>
    <property type="project" value="TreeGrafter"/>
</dbReference>
<evidence type="ECO:0000256" key="5">
    <source>
        <dbReference type="ARBA" id="ARBA00012759"/>
    </source>
</evidence>
<keyword evidence="13" id="KW-0788">Thiol protease</keyword>
<dbReference type="GO" id="GO:0005737">
    <property type="term" value="C:cytoplasm"/>
    <property type="evidence" value="ECO:0007669"/>
    <property type="project" value="UniProtKB-SubCell"/>
</dbReference>
<reference evidence="17" key="3">
    <citation type="submission" date="2025-09" db="UniProtKB">
        <authorList>
            <consortium name="Ensembl"/>
        </authorList>
    </citation>
    <scope>IDENTIFICATION</scope>
</reference>
<feature type="compositionally biased region" description="Basic and acidic residues" evidence="16">
    <location>
        <begin position="99"/>
        <end position="110"/>
    </location>
</feature>
<dbReference type="PANTHER" id="PTHR13367">
    <property type="entry name" value="UBIQUITIN THIOESTERASE"/>
    <property type="match status" value="1"/>
</dbReference>
<evidence type="ECO:0000256" key="13">
    <source>
        <dbReference type="ARBA" id="ARBA00022807"/>
    </source>
</evidence>
<keyword evidence="10" id="KW-0863">Zinc-finger</keyword>
<evidence type="ECO:0000256" key="8">
    <source>
        <dbReference type="ARBA" id="ARBA00022670"/>
    </source>
</evidence>
<dbReference type="GO" id="GO:0071947">
    <property type="term" value="P:protein deubiquitination involved in ubiquitin-dependent protein catabolic process"/>
    <property type="evidence" value="ECO:0007669"/>
    <property type="project" value="TreeGrafter"/>
</dbReference>
<feature type="compositionally biased region" description="Basic and acidic residues" evidence="16">
    <location>
        <begin position="506"/>
        <end position="529"/>
    </location>
</feature>
<evidence type="ECO:0000256" key="12">
    <source>
        <dbReference type="ARBA" id="ARBA00022801"/>
    </source>
</evidence>
<dbReference type="PROSITE" id="PS50802">
    <property type="entry name" value="OTU"/>
    <property type="match status" value="1"/>
</dbReference>
<feature type="region of interest" description="Disordered" evidence="16">
    <location>
        <begin position="466"/>
        <end position="618"/>
    </location>
</feature>
<dbReference type="InterPro" id="IPR003323">
    <property type="entry name" value="OTU_dom"/>
</dbReference>
<reference evidence="17" key="1">
    <citation type="submission" date="2020-03" db="EMBL/GenBank/DDBJ databases">
        <title>Melopsittacus undulatus (budgerigar) genome, bMelUnd1, maternal haplotype with Z.</title>
        <authorList>
            <person name="Gedman G."/>
            <person name="Mountcastle J."/>
            <person name="Haase B."/>
            <person name="Formenti G."/>
            <person name="Wright T."/>
            <person name="Apodaca J."/>
            <person name="Pelan S."/>
            <person name="Chow W."/>
            <person name="Rhie A."/>
            <person name="Howe K."/>
            <person name="Fedrigo O."/>
            <person name="Jarvis E.D."/>
        </authorList>
    </citation>
    <scope>NUCLEOTIDE SEQUENCE [LARGE SCALE GENOMIC DNA]</scope>
</reference>
<evidence type="ECO:0000313" key="17">
    <source>
        <dbReference type="Ensembl" id="ENSMUNP00000008901.2"/>
    </source>
</evidence>
<dbReference type="GO" id="GO:0070530">
    <property type="term" value="F:K63-linked polyubiquitin modification-dependent protein binding"/>
    <property type="evidence" value="ECO:0007669"/>
    <property type="project" value="TreeGrafter"/>
</dbReference>
<comment type="subcellular location">
    <subcellularLocation>
        <location evidence="3">Cytoplasm</location>
    </subcellularLocation>
    <subcellularLocation>
        <location evidence="2">Nucleus</location>
    </subcellularLocation>
</comment>
<feature type="compositionally biased region" description="Polar residues" evidence="16">
    <location>
        <begin position="787"/>
        <end position="797"/>
    </location>
</feature>
<evidence type="ECO:0000256" key="6">
    <source>
        <dbReference type="ARBA" id="ARBA00022490"/>
    </source>
</evidence>
<evidence type="ECO:0000256" key="11">
    <source>
        <dbReference type="ARBA" id="ARBA00022786"/>
    </source>
</evidence>
<dbReference type="AlphaFoldDB" id="A0A8C6JAD1"/>
<dbReference type="GO" id="GO:0070536">
    <property type="term" value="P:protein K63-linked deubiquitination"/>
    <property type="evidence" value="ECO:0007669"/>
    <property type="project" value="TreeGrafter"/>
</dbReference>
<dbReference type="InterPro" id="IPR002653">
    <property type="entry name" value="Znf_A20"/>
</dbReference>
<evidence type="ECO:0000256" key="10">
    <source>
        <dbReference type="ARBA" id="ARBA00022771"/>
    </source>
</evidence>
<evidence type="ECO:0000256" key="1">
    <source>
        <dbReference type="ARBA" id="ARBA00000707"/>
    </source>
</evidence>
<dbReference type="GO" id="GO:0004843">
    <property type="term" value="F:cysteine-type deubiquitinase activity"/>
    <property type="evidence" value="ECO:0007669"/>
    <property type="project" value="UniProtKB-EC"/>
</dbReference>
<dbReference type="Ensembl" id="ENSMUNT00000010277.2">
    <property type="protein sequence ID" value="ENSMUNP00000008901.2"/>
    <property type="gene ID" value="ENSMUNG00000007014.2"/>
</dbReference>
<comment type="catalytic activity">
    <reaction evidence="1">
        <text>Thiol-dependent hydrolysis of ester, thioester, amide, peptide and isopeptide bonds formed by the C-terminal Gly of ubiquitin (a 76-residue protein attached to proteins as an intracellular targeting signal).</text>
        <dbReference type="EC" id="3.4.19.12"/>
    </reaction>
</comment>
<dbReference type="SUPFAM" id="SSF57716">
    <property type="entry name" value="Glucocorticoid receptor-like (DNA-binding domain)"/>
    <property type="match status" value="1"/>
</dbReference>
<evidence type="ECO:0000256" key="2">
    <source>
        <dbReference type="ARBA" id="ARBA00004123"/>
    </source>
</evidence>
<feature type="region of interest" description="Disordered" evidence="16">
    <location>
        <begin position="751"/>
        <end position="808"/>
    </location>
</feature>
<dbReference type="CDD" id="cd22772">
    <property type="entry name" value="OTU_OTUD7B"/>
    <property type="match status" value="1"/>
</dbReference>
<protein>
    <recommendedName>
        <fullName evidence="5">ubiquitinyl hydrolase 1</fullName>
        <ecNumber evidence="5">3.4.19.12</ecNumber>
    </recommendedName>
</protein>
<keyword evidence="9" id="KW-0479">Metal-binding</keyword>
<keyword evidence="12" id="KW-0378">Hydrolase</keyword>
<evidence type="ECO:0000256" key="15">
    <source>
        <dbReference type="ARBA" id="ARBA00023242"/>
    </source>
</evidence>
<keyword evidence="15" id="KW-0539">Nucleus</keyword>
<keyword evidence="11" id="KW-0833">Ubl conjugation pathway</keyword>
<accession>A0A8V5GPB9</accession>
<accession>A0A8C6JAD1</accession>
<evidence type="ECO:0000256" key="7">
    <source>
        <dbReference type="ARBA" id="ARBA00022553"/>
    </source>
</evidence>
<evidence type="ECO:0000256" key="9">
    <source>
        <dbReference type="ARBA" id="ARBA00022723"/>
    </source>
</evidence>
<keyword evidence="14" id="KW-0862">Zinc</keyword>
<evidence type="ECO:0000256" key="3">
    <source>
        <dbReference type="ARBA" id="ARBA00004496"/>
    </source>
</evidence>
<feature type="compositionally biased region" description="Low complexity" evidence="16">
    <location>
        <begin position="494"/>
        <end position="505"/>
    </location>
</feature>
<gene>
    <name evidence="17" type="primary">LOC101870805</name>
</gene>
<dbReference type="GO" id="GO:0005634">
    <property type="term" value="C:nucleus"/>
    <property type="evidence" value="ECO:0007669"/>
    <property type="project" value="UniProtKB-SubCell"/>
</dbReference>
<evidence type="ECO:0000256" key="14">
    <source>
        <dbReference type="ARBA" id="ARBA00022833"/>
    </source>
</evidence>
<dbReference type="Gene3D" id="1.20.5.4770">
    <property type="match status" value="1"/>
</dbReference>
<dbReference type="PROSITE" id="PS51036">
    <property type="entry name" value="ZF_A20"/>
    <property type="match status" value="1"/>
</dbReference>
<evidence type="ECO:0000313" key="18">
    <source>
        <dbReference type="Proteomes" id="UP000694405"/>
    </source>
</evidence>
<dbReference type="Gene3D" id="1.10.8.10">
    <property type="entry name" value="DNA helicase RuvA subunit, C-terminal domain"/>
    <property type="match status" value="1"/>
</dbReference>
<feature type="compositionally biased region" description="Basic residues" evidence="16">
    <location>
        <begin position="573"/>
        <end position="583"/>
    </location>
</feature>
<dbReference type="GO" id="GO:0003677">
    <property type="term" value="F:DNA binding"/>
    <property type="evidence" value="ECO:0007669"/>
    <property type="project" value="InterPro"/>
</dbReference>
<dbReference type="InterPro" id="IPR051346">
    <property type="entry name" value="OTU_Deubiquitinase"/>
</dbReference>